<protein>
    <submittedName>
        <fullName evidence="2">Uncharacterized protein</fullName>
    </submittedName>
</protein>
<keyword evidence="1" id="KW-0175">Coiled coil</keyword>
<sequence length="131" mass="15056">MGSGWTKGHGNQEADRAVAKSGVGGSSCLNIYRYTTKNLYCDVAIYRSDSQRMKQSFYFVKISKNNKTSRVPRATASIAATPRIQQPYIIQQEDLSLKRHIKEGNELKRKIIDLIEEQNEELKSQIRRYQN</sequence>
<accession>A0A2Z6Q992</accession>
<name>A0A2Z6Q992_9GLOM</name>
<proteinExistence type="predicted"/>
<feature type="coiled-coil region" evidence="1">
    <location>
        <begin position="97"/>
        <end position="125"/>
    </location>
</feature>
<dbReference type="EMBL" id="BEXD01000347">
    <property type="protein sequence ID" value="GBB86713.1"/>
    <property type="molecule type" value="Genomic_DNA"/>
</dbReference>
<evidence type="ECO:0000313" key="2">
    <source>
        <dbReference type="EMBL" id="GBB86713.1"/>
    </source>
</evidence>
<reference evidence="2 3" key="1">
    <citation type="submission" date="2017-11" db="EMBL/GenBank/DDBJ databases">
        <title>The genome of Rhizophagus clarus HR1 reveals common genetic basis of auxotrophy among arbuscular mycorrhizal fungi.</title>
        <authorList>
            <person name="Kobayashi Y."/>
        </authorList>
    </citation>
    <scope>NUCLEOTIDE SEQUENCE [LARGE SCALE GENOMIC DNA]</scope>
    <source>
        <strain evidence="2 3">HR1</strain>
    </source>
</reference>
<dbReference type="AlphaFoldDB" id="A0A2Z6Q992"/>
<gene>
    <name evidence="2" type="ORF">RclHR1_01310009</name>
</gene>
<comment type="caution">
    <text evidence="2">The sequence shown here is derived from an EMBL/GenBank/DDBJ whole genome shotgun (WGS) entry which is preliminary data.</text>
</comment>
<evidence type="ECO:0000313" key="3">
    <source>
        <dbReference type="Proteomes" id="UP000247702"/>
    </source>
</evidence>
<evidence type="ECO:0000256" key="1">
    <source>
        <dbReference type="SAM" id="Coils"/>
    </source>
</evidence>
<dbReference type="Proteomes" id="UP000247702">
    <property type="component" value="Unassembled WGS sequence"/>
</dbReference>
<keyword evidence="3" id="KW-1185">Reference proteome</keyword>
<organism evidence="2 3">
    <name type="scientific">Rhizophagus clarus</name>
    <dbReference type="NCBI Taxonomy" id="94130"/>
    <lineage>
        <taxon>Eukaryota</taxon>
        <taxon>Fungi</taxon>
        <taxon>Fungi incertae sedis</taxon>
        <taxon>Mucoromycota</taxon>
        <taxon>Glomeromycotina</taxon>
        <taxon>Glomeromycetes</taxon>
        <taxon>Glomerales</taxon>
        <taxon>Glomeraceae</taxon>
        <taxon>Rhizophagus</taxon>
    </lineage>
</organism>